<dbReference type="RefSeq" id="WP_014759272.1">
    <property type="nucleotide sequence ID" value="NC_017992.1"/>
</dbReference>
<gene>
    <name evidence="1" type="ordered locus">Tsac_2438</name>
</gene>
<proteinExistence type="predicted"/>
<sequence length="66" mass="7783">MKVEFEMNLKNGDGSDKKRKREIMRGKGELIKEYKHFYLVQKKGYRTCINKADIVCGQAKIKFLEV</sequence>
<protein>
    <submittedName>
        <fullName evidence="1">Uncharacterized protein</fullName>
    </submittedName>
</protein>
<name>I3VY41_THESW</name>
<dbReference type="PATRIC" id="fig|1094508.3.peg.2473"/>
<reference evidence="1 2" key="1">
    <citation type="journal article" date="2014" name="Appl. Environ. Microbiol.">
        <title>Profile of Secreted Hydrolases, Associated Proteins, and SlpA in Thermoanaerobacterium saccharolyticum during the Degradation of Hemicellulose.</title>
        <authorList>
            <person name="Currie D.H."/>
            <person name="Guss A.M."/>
            <person name="Herring C.D."/>
            <person name="Giannone R.J."/>
            <person name="Johnson C.M."/>
            <person name="Lankford P.K."/>
            <person name="Brown S.D."/>
            <person name="Hettich R.L."/>
            <person name="Lynd L.R."/>
        </authorList>
    </citation>
    <scope>NUCLEOTIDE SEQUENCE [LARGE SCALE GENOMIC DNA]</scope>
    <source>
        <strain evidence="2">DSM 8691 / JW/SL-YS485</strain>
    </source>
</reference>
<accession>I3VY41</accession>
<dbReference type="EMBL" id="CP003184">
    <property type="protein sequence ID" value="AFK87436.1"/>
    <property type="molecule type" value="Genomic_DNA"/>
</dbReference>
<dbReference type="KEGG" id="tsh:Tsac_2438"/>
<evidence type="ECO:0000313" key="2">
    <source>
        <dbReference type="Proteomes" id="UP000006178"/>
    </source>
</evidence>
<evidence type="ECO:0000313" key="1">
    <source>
        <dbReference type="EMBL" id="AFK87436.1"/>
    </source>
</evidence>
<keyword evidence="2" id="KW-1185">Reference proteome</keyword>
<organism evidence="1 2">
    <name type="scientific">Thermoanaerobacterium saccharolyticum (strain DSM 8691 / JW/SL-YS485)</name>
    <dbReference type="NCBI Taxonomy" id="1094508"/>
    <lineage>
        <taxon>Bacteria</taxon>
        <taxon>Bacillati</taxon>
        <taxon>Bacillota</taxon>
        <taxon>Clostridia</taxon>
        <taxon>Thermoanaerobacterales</taxon>
        <taxon>Thermoanaerobacteraceae</taxon>
        <taxon>Thermoanaerobacterium</taxon>
    </lineage>
</organism>
<dbReference type="Proteomes" id="UP000006178">
    <property type="component" value="Chromosome"/>
</dbReference>
<dbReference type="AlphaFoldDB" id="I3VY41"/>
<dbReference type="BioCyc" id="TSAC1094508:GLMA-2468-MONOMER"/>
<dbReference type="STRING" id="1094508.Tsac_2438"/>